<reference evidence="3 4" key="1">
    <citation type="journal article" date="2016" name="Genome Announc.">
        <title>Draft Genome Sequences of Five Rapidly Growing Mycobacterium Species, M. thermoresistibile, M. fortuitum subsp. acetamidolyticum, M. canariasense, M. brisbanense, and M. novocastrense.</title>
        <authorList>
            <person name="Katahira K."/>
            <person name="Ogura Y."/>
            <person name="Gotoh Y."/>
            <person name="Hayashi T."/>
        </authorList>
    </citation>
    <scope>NUCLEOTIDE SEQUENCE [LARGE SCALE GENOMIC DNA]</scope>
    <source>
        <strain evidence="3 4">JCM6368</strain>
    </source>
</reference>
<comment type="caution">
    <text evidence="3">The sequence shown here is derived from an EMBL/GenBank/DDBJ whole genome shotgun (WGS) entry which is preliminary data.</text>
</comment>
<name>A0A100WXG1_MYCFO</name>
<evidence type="ECO:0000256" key="1">
    <source>
        <dbReference type="SAM" id="MobiDB-lite"/>
    </source>
</evidence>
<keyword evidence="2" id="KW-0732">Signal</keyword>
<keyword evidence="3" id="KW-0808">Transferase</keyword>
<organism evidence="3 4">
    <name type="scientific">Mycolicibacterium fortuitum subsp. acetamidolyticum</name>
    <dbReference type="NCBI Taxonomy" id="144550"/>
    <lineage>
        <taxon>Bacteria</taxon>
        <taxon>Bacillati</taxon>
        <taxon>Actinomycetota</taxon>
        <taxon>Actinomycetes</taxon>
        <taxon>Mycobacteriales</taxon>
        <taxon>Mycobacteriaceae</taxon>
        <taxon>Mycolicibacterium</taxon>
    </lineage>
</organism>
<evidence type="ECO:0000313" key="4">
    <source>
        <dbReference type="Proteomes" id="UP000069705"/>
    </source>
</evidence>
<protein>
    <submittedName>
        <fullName evidence="3">Cysteine-rich receptor-like protein kinase 8</fullName>
    </submittedName>
</protein>
<gene>
    <name evidence="3" type="ORF">RMCFA_6321</name>
</gene>
<feature type="region of interest" description="Disordered" evidence="1">
    <location>
        <begin position="48"/>
        <end position="77"/>
    </location>
</feature>
<dbReference type="AlphaFoldDB" id="A0A100WXG1"/>
<accession>A0A100WXG1</accession>
<dbReference type="EMBL" id="BCSZ01000069">
    <property type="protein sequence ID" value="GAT06210.1"/>
    <property type="molecule type" value="Genomic_DNA"/>
</dbReference>
<sequence length="77" mass="7676">MRTSPRIAAAALAVAAGLICAPVAAADPAPPPTPIDCGPYGGISEALEAAAEHVSPPLGEPRPVPDGFRSPPPLRCQ</sequence>
<keyword evidence="3" id="KW-0675">Receptor</keyword>
<feature type="chain" id="PRO_5039236241" evidence="2">
    <location>
        <begin position="26"/>
        <end position="77"/>
    </location>
</feature>
<evidence type="ECO:0000256" key="2">
    <source>
        <dbReference type="SAM" id="SignalP"/>
    </source>
</evidence>
<feature type="signal peptide" evidence="2">
    <location>
        <begin position="1"/>
        <end position="25"/>
    </location>
</feature>
<dbReference type="GO" id="GO:0016301">
    <property type="term" value="F:kinase activity"/>
    <property type="evidence" value="ECO:0007669"/>
    <property type="project" value="UniProtKB-KW"/>
</dbReference>
<proteinExistence type="predicted"/>
<dbReference type="Proteomes" id="UP000069705">
    <property type="component" value="Unassembled WGS sequence"/>
</dbReference>
<reference evidence="4" key="2">
    <citation type="submission" date="2016-02" db="EMBL/GenBank/DDBJ databases">
        <title>Draft genome sequence of five rapidly growing Mycobacterium species.</title>
        <authorList>
            <person name="Katahira K."/>
            <person name="Gotou Y."/>
            <person name="Iida K."/>
            <person name="Ogura Y."/>
            <person name="Hayashi T."/>
        </authorList>
    </citation>
    <scope>NUCLEOTIDE SEQUENCE [LARGE SCALE GENOMIC DNA]</scope>
    <source>
        <strain evidence="4">JCM6368</strain>
    </source>
</reference>
<feature type="compositionally biased region" description="Pro residues" evidence="1">
    <location>
        <begin position="58"/>
        <end position="77"/>
    </location>
</feature>
<evidence type="ECO:0000313" key="3">
    <source>
        <dbReference type="EMBL" id="GAT06210.1"/>
    </source>
</evidence>
<dbReference type="RefSeq" id="WP_131809139.1">
    <property type="nucleotide sequence ID" value="NZ_BCSZ01000069.1"/>
</dbReference>
<keyword evidence="3" id="KW-0418">Kinase</keyword>